<reference evidence="2" key="1">
    <citation type="journal article" date="2019" name="Plant Biotechnol. J.">
        <title>Genome sequencing of the Australian wild diploid species Gossypium australe highlights disease resistance and delayed gland morphogenesis.</title>
        <authorList>
            <person name="Cai Y."/>
            <person name="Cai X."/>
            <person name="Wang Q."/>
            <person name="Wang P."/>
            <person name="Zhang Y."/>
            <person name="Cai C."/>
            <person name="Xu Y."/>
            <person name="Wang K."/>
            <person name="Zhou Z."/>
            <person name="Wang C."/>
            <person name="Geng S."/>
            <person name="Li B."/>
            <person name="Dong Q."/>
            <person name="Hou Y."/>
            <person name="Wang H."/>
            <person name="Ai P."/>
            <person name="Liu Z."/>
            <person name="Yi F."/>
            <person name="Sun M."/>
            <person name="An G."/>
            <person name="Cheng J."/>
            <person name="Zhang Y."/>
            <person name="Shi Q."/>
            <person name="Xie Y."/>
            <person name="Shi X."/>
            <person name="Chang Y."/>
            <person name="Huang F."/>
            <person name="Chen Y."/>
            <person name="Hong S."/>
            <person name="Mi L."/>
            <person name="Sun Q."/>
            <person name="Zhang L."/>
            <person name="Zhou B."/>
            <person name="Peng R."/>
            <person name="Zhang X."/>
            <person name="Liu F."/>
        </authorList>
    </citation>
    <scope>NUCLEOTIDE SEQUENCE [LARGE SCALE GENOMIC DNA]</scope>
    <source>
        <strain evidence="2">cv. PA1801</strain>
    </source>
</reference>
<sequence>MEESCESEVTMLWGSSVDLILDRLRTVSERLNVWFRKVKRKNKMTKMKFWGEMVEVKLALNLAYDKRIQLNYIRKLEDSCWMVVEEDSELGWVARVSNADRILEGVGRSITTDMNE</sequence>
<name>A0A5B6W7Y4_9ROSI</name>
<protein>
    <submittedName>
        <fullName evidence="1">Uncharacterized protein</fullName>
    </submittedName>
</protein>
<accession>A0A5B6W7Y4</accession>
<evidence type="ECO:0000313" key="1">
    <source>
        <dbReference type="EMBL" id="KAA3477355.1"/>
    </source>
</evidence>
<dbReference type="Proteomes" id="UP000325315">
    <property type="component" value="Unassembled WGS sequence"/>
</dbReference>
<organism evidence="1 2">
    <name type="scientific">Gossypium australe</name>
    <dbReference type="NCBI Taxonomy" id="47621"/>
    <lineage>
        <taxon>Eukaryota</taxon>
        <taxon>Viridiplantae</taxon>
        <taxon>Streptophyta</taxon>
        <taxon>Embryophyta</taxon>
        <taxon>Tracheophyta</taxon>
        <taxon>Spermatophyta</taxon>
        <taxon>Magnoliopsida</taxon>
        <taxon>eudicotyledons</taxon>
        <taxon>Gunneridae</taxon>
        <taxon>Pentapetalae</taxon>
        <taxon>rosids</taxon>
        <taxon>malvids</taxon>
        <taxon>Malvales</taxon>
        <taxon>Malvaceae</taxon>
        <taxon>Malvoideae</taxon>
        <taxon>Gossypium</taxon>
    </lineage>
</organism>
<dbReference type="AlphaFoldDB" id="A0A5B6W7Y4"/>
<evidence type="ECO:0000313" key="2">
    <source>
        <dbReference type="Proteomes" id="UP000325315"/>
    </source>
</evidence>
<comment type="caution">
    <text evidence="1">The sequence shown here is derived from an EMBL/GenBank/DDBJ whole genome shotgun (WGS) entry which is preliminary data.</text>
</comment>
<dbReference type="EMBL" id="SMMG02000004">
    <property type="protein sequence ID" value="KAA3477355.1"/>
    <property type="molecule type" value="Genomic_DNA"/>
</dbReference>
<proteinExistence type="predicted"/>
<gene>
    <name evidence="1" type="ORF">EPI10_011249</name>
</gene>
<keyword evidence="2" id="KW-1185">Reference proteome</keyword>